<organism evidence="2 3">
    <name type="scientific">Aliiroseovarius pelagivivens</name>
    <dbReference type="NCBI Taxonomy" id="1639690"/>
    <lineage>
        <taxon>Bacteria</taxon>
        <taxon>Pseudomonadati</taxon>
        <taxon>Pseudomonadota</taxon>
        <taxon>Alphaproteobacteria</taxon>
        <taxon>Rhodobacterales</taxon>
        <taxon>Paracoccaceae</taxon>
        <taxon>Aliiroseovarius</taxon>
    </lineage>
</organism>
<sequence>MRALLTGLISILLATFAGLATAGDRPVVVVELFTSQGCSSCPPADEFLGELSRQDDVLPLAMHVDYWDYIGWKDTFARPEHTKRQKAYAYGFGTKSIYTPQMVIGGVDQAVGSHVMKVMEILHRHQMAVGRVSLSTHNGDNGRVVRVANISNLPLPGVVVAQIVHFAPKATVAIKRGENAGRSITSTNIVTNIQAFGKWDGKGEIEFKLPDPLAPEGQSVAILLQATRMGDYPGEIVAAIALD</sequence>
<dbReference type="EMBL" id="OMOI01000001">
    <property type="protein sequence ID" value="SPF75619.1"/>
    <property type="molecule type" value="Genomic_DNA"/>
</dbReference>
<dbReference type="PANTHER" id="PTHR36057:SF1">
    <property type="entry name" value="LIPOPROTEIN LIPID ATTACHMENT SITE-LIKE PROTEIN, PUTATIVE (DUF1223)-RELATED"/>
    <property type="match status" value="1"/>
</dbReference>
<feature type="chain" id="PRO_5015345924" description="DUF1223 domain-containing protein" evidence="1">
    <location>
        <begin position="23"/>
        <end position="243"/>
    </location>
</feature>
<name>A0A2R8AIA9_9RHOB</name>
<dbReference type="Pfam" id="PF06764">
    <property type="entry name" value="DUF1223"/>
    <property type="match status" value="1"/>
</dbReference>
<dbReference type="InterPro" id="IPR010634">
    <property type="entry name" value="DUF1223"/>
</dbReference>
<protein>
    <recommendedName>
        <fullName evidence="4">DUF1223 domain-containing protein</fullName>
    </recommendedName>
</protein>
<dbReference type="AlphaFoldDB" id="A0A2R8AIA9"/>
<evidence type="ECO:0000313" key="2">
    <source>
        <dbReference type="EMBL" id="SPF75619.1"/>
    </source>
</evidence>
<reference evidence="2 3" key="1">
    <citation type="submission" date="2018-03" db="EMBL/GenBank/DDBJ databases">
        <authorList>
            <person name="Keele B.F."/>
        </authorList>
    </citation>
    <scope>NUCLEOTIDE SEQUENCE [LARGE SCALE GENOMIC DNA]</scope>
    <source>
        <strain evidence="2 3">CECT 8811</strain>
    </source>
</reference>
<proteinExistence type="predicted"/>
<keyword evidence="1" id="KW-0732">Signal</keyword>
<evidence type="ECO:0000313" key="3">
    <source>
        <dbReference type="Proteomes" id="UP000244911"/>
    </source>
</evidence>
<keyword evidence="3" id="KW-1185">Reference proteome</keyword>
<dbReference type="SUPFAM" id="SSF52833">
    <property type="entry name" value="Thioredoxin-like"/>
    <property type="match status" value="1"/>
</dbReference>
<evidence type="ECO:0000256" key="1">
    <source>
        <dbReference type="SAM" id="SignalP"/>
    </source>
</evidence>
<feature type="signal peptide" evidence="1">
    <location>
        <begin position="1"/>
        <end position="22"/>
    </location>
</feature>
<accession>A0A2R8AIA9</accession>
<dbReference type="RefSeq" id="WP_108855701.1">
    <property type="nucleotide sequence ID" value="NZ_OMOI01000001.1"/>
</dbReference>
<gene>
    <name evidence="2" type="ORF">ALP8811_00612</name>
</gene>
<evidence type="ECO:0008006" key="4">
    <source>
        <dbReference type="Google" id="ProtNLM"/>
    </source>
</evidence>
<dbReference type="OrthoDB" id="9808254at2"/>
<dbReference type="Proteomes" id="UP000244911">
    <property type="component" value="Unassembled WGS sequence"/>
</dbReference>
<dbReference type="PANTHER" id="PTHR36057">
    <property type="match status" value="1"/>
</dbReference>
<dbReference type="InterPro" id="IPR036249">
    <property type="entry name" value="Thioredoxin-like_sf"/>
</dbReference>